<gene>
    <name evidence="6" type="ordered locus">Mcup_1889</name>
</gene>
<evidence type="ECO:0000256" key="3">
    <source>
        <dbReference type="ARBA" id="ARBA00022777"/>
    </source>
</evidence>
<evidence type="ECO:0000256" key="1">
    <source>
        <dbReference type="ARBA" id="ARBA00022679"/>
    </source>
</evidence>
<proteinExistence type="predicted"/>
<dbReference type="KEGG" id="mcn:Mcup_1889"/>
<dbReference type="EMBL" id="CP002656">
    <property type="protein sequence ID" value="AEB95991.1"/>
    <property type="molecule type" value="Genomic_DNA"/>
</dbReference>
<keyword evidence="7" id="KW-1185">Reference proteome</keyword>
<dbReference type="RefSeq" id="WP_013738489.1">
    <property type="nucleotide sequence ID" value="NC_015435.1"/>
</dbReference>
<dbReference type="GO" id="GO:0008972">
    <property type="term" value="F:phosphomethylpyrimidine kinase activity"/>
    <property type="evidence" value="ECO:0007669"/>
    <property type="project" value="InterPro"/>
</dbReference>
<dbReference type="CDD" id="cd01169">
    <property type="entry name" value="HMPP_kinase"/>
    <property type="match status" value="1"/>
</dbReference>
<dbReference type="GO" id="GO:0005829">
    <property type="term" value="C:cytosol"/>
    <property type="evidence" value="ECO:0007669"/>
    <property type="project" value="TreeGrafter"/>
</dbReference>
<evidence type="ECO:0000313" key="6">
    <source>
        <dbReference type="EMBL" id="AEB95991.1"/>
    </source>
</evidence>
<dbReference type="AlphaFoldDB" id="F4G1A4"/>
<dbReference type="eggNOG" id="arCOG00020">
    <property type="taxonomic scope" value="Archaea"/>
</dbReference>
<dbReference type="InterPro" id="IPR004399">
    <property type="entry name" value="HMP/HMP-P_kinase_dom"/>
</dbReference>
<dbReference type="PANTHER" id="PTHR20858:SF17">
    <property type="entry name" value="HYDROXYMETHYLPYRIMIDINE_PHOSPHOMETHYLPYRIMIDINE KINASE THI20-RELATED"/>
    <property type="match status" value="1"/>
</dbReference>
<dbReference type="Pfam" id="PF08543">
    <property type="entry name" value="Phos_pyr_kin"/>
    <property type="match status" value="1"/>
</dbReference>
<dbReference type="Gene3D" id="3.40.1190.20">
    <property type="match status" value="1"/>
</dbReference>
<feature type="domain" description="Pyridoxamine kinase/Phosphomethylpyrimidine kinase" evidence="5">
    <location>
        <begin position="14"/>
        <end position="254"/>
    </location>
</feature>
<sequence>MARRPVALTIAGSDSGGGAGVQADLKTFTVLGVFGTSVITGLTSQNTRKVSRIIEVPPEFVESQFDAIMEDFEVKYGKTGMLSSSKVINAVDRKVTQYKINLILDPVMVSKSGYPLVSDDTVRDIISLAKKSILITPNKFEAERLTGFRIRNPEDLRNTALRLYKDLGVNVLIKGGKALEGYDFAIIDGDEIELRGELINTDNLHGSGDVLSASITAFLSKGLKLKEAVKEAKKIVTESIKFSLSLGSGNGPVDPFSVVEKIVKIEEARESLEKLVEYIEKNRDIVDRVLYQEDKMNLGYLTEYGDFATLAGGIIRYIRWIKVDGPIVVNWYSNIIEKALKLTGKRIGVSFSITDNVLHASEQGGLKISESGVYGDLIFIDGKSVLVGDHLDDIISKLEVLRK</sequence>
<evidence type="ECO:0000256" key="2">
    <source>
        <dbReference type="ARBA" id="ARBA00022741"/>
    </source>
</evidence>
<reference evidence="6 7" key="1">
    <citation type="journal article" date="2011" name="J. Bacteriol.">
        <title>Complete genome sequence of Metallosphaera cuprina, a metal sulfide-oxidizing archaeon from a hot spring.</title>
        <authorList>
            <person name="Liu L.J."/>
            <person name="You X.Y."/>
            <person name="Zheng H."/>
            <person name="Wang S."/>
            <person name="Jiang C.Y."/>
            <person name="Liu S.J."/>
        </authorList>
    </citation>
    <scope>NUCLEOTIDE SEQUENCE [LARGE SCALE GENOMIC DNA]</scope>
    <source>
        <strain evidence="6 7">Ar-4</strain>
    </source>
</reference>
<keyword evidence="4" id="KW-0067">ATP-binding</keyword>
<dbReference type="PANTHER" id="PTHR20858">
    <property type="entry name" value="PHOSPHOMETHYLPYRIMIDINE KINASE"/>
    <property type="match status" value="1"/>
</dbReference>
<keyword evidence="1" id="KW-0808">Transferase</keyword>
<keyword evidence="2" id="KW-0547">Nucleotide-binding</keyword>
<dbReference type="InterPro" id="IPR013749">
    <property type="entry name" value="PM/HMP-P_kinase-1"/>
</dbReference>
<dbReference type="GO" id="GO:0005524">
    <property type="term" value="F:ATP binding"/>
    <property type="evidence" value="ECO:0007669"/>
    <property type="project" value="UniProtKB-KW"/>
</dbReference>
<dbReference type="InterPro" id="IPR029056">
    <property type="entry name" value="Ribokinase-like"/>
</dbReference>
<dbReference type="SUPFAM" id="SSF53613">
    <property type="entry name" value="Ribokinase-like"/>
    <property type="match status" value="1"/>
</dbReference>
<protein>
    <submittedName>
        <fullName evidence="6">Phosphomethylpyrimidine kinase</fullName>
    </submittedName>
</protein>
<evidence type="ECO:0000256" key="4">
    <source>
        <dbReference type="ARBA" id="ARBA00022840"/>
    </source>
</evidence>
<evidence type="ECO:0000259" key="5">
    <source>
        <dbReference type="Pfam" id="PF08543"/>
    </source>
</evidence>
<accession>F4G1A4</accession>
<keyword evidence="3 6" id="KW-0418">Kinase</keyword>
<dbReference type="FunFam" id="3.40.1190.20:FF:000003">
    <property type="entry name" value="Phosphomethylpyrimidine kinase ThiD"/>
    <property type="match status" value="1"/>
</dbReference>
<dbReference type="GO" id="GO:0009228">
    <property type="term" value="P:thiamine biosynthetic process"/>
    <property type="evidence" value="ECO:0007669"/>
    <property type="project" value="InterPro"/>
</dbReference>
<evidence type="ECO:0000313" key="7">
    <source>
        <dbReference type="Proteomes" id="UP000007812"/>
    </source>
</evidence>
<dbReference type="NCBIfam" id="TIGR00097">
    <property type="entry name" value="HMP-P_kinase"/>
    <property type="match status" value="1"/>
</dbReference>
<name>F4G1A4_METCR</name>
<dbReference type="OrthoDB" id="43786at2157"/>
<dbReference type="HOGENOM" id="CLU_035788_0_0_2"/>
<dbReference type="STRING" id="1006006.Mcup_1889"/>
<dbReference type="GeneID" id="10494077"/>
<dbReference type="Proteomes" id="UP000007812">
    <property type="component" value="Chromosome"/>
</dbReference>
<dbReference type="GO" id="GO:0008902">
    <property type="term" value="F:hydroxymethylpyrimidine kinase activity"/>
    <property type="evidence" value="ECO:0007669"/>
    <property type="project" value="TreeGrafter"/>
</dbReference>
<organism evidence="6 7">
    <name type="scientific">Metallosphaera cuprina (strain Ar-4)</name>
    <dbReference type="NCBI Taxonomy" id="1006006"/>
    <lineage>
        <taxon>Archaea</taxon>
        <taxon>Thermoproteota</taxon>
        <taxon>Thermoprotei</taxon>
        <taxon>Sulfolobales</taxon>
        <taxon>Sulfolobaceae</taxon>
        <taxon>Metallosphaera</taxon>
    </lineage>
</organism>
<dbReference type="PATRIC" id="fig|1006006.8.peg.1893"/>